<dbReference type="InterPro" id="IPR011106">
    <property type="entry name" value="MANSC_N"/>
</dbReference>
<evidence type="ECO:0000256" key="6">
    <source>
        <dbReference type="ARBA" id="ARBA00023180"/>
    </source>
</evidence>
<evidence type="ECO:0000256" key="8">
    <source>
        <dbReference type="SAM" id="Phobius"/>
    </source>
</evidence>
<reference evidence="11" key="2">
    <citation type="submission" date="2025-09" db="UniProtKB">
        <authorList>
            <consortium name="Ensembl"/>
        </authorList>
    </citation>
    <scope>IDENTIFICATION</scope>
</reference>
<keyword evidence="5 8" id="KW-0472">Membrane</keyword>
<dbReference type="GeneID" id="112952000"/>
<keyword evidence="6" id="KW-0325">Glycoprotein</keyword>
<evidence type="ECO:0000313" key="12">
    <source>
        <dbReference type="Proteomes" id="UP000694420"/>
    </source>
</evidence>
<dbReference type="Ensembl" id="ENSNPET00000009772.1">
    <property type="protein sequence ID" value="ENSNPEP00000009535.1"/>
    <property type="gene ID" value="ENSNPEG00000007160.1"/>
</dbReference>
<keyword evidence="3 9" id="KW-0732">Signal</keyword>
<evidence type="ECO:0000313" key="11">
    <source>
        <dbReference type="Ensembl" id="ENSNPEP00000009535.1"/>
    </source>
</evidence>
<dbReference type="OrthoDB" id="10071013at2759"/>
<protein>
    <submittedName>
        <fullName evidence="11">MANSC domain containing 1</fullName>
    </submittedName>
</protein>
<dbReference type="AlphaFoldDB" id="A0A8C6Z8N4"/>
<keyword evidence="4 8" id="KW-1133">Transmembrane helix</keyword>
<reference evidence="11" key="1">
    <citation type="submission" date="2025-08" db="UniProtKB">
        <authorList>
            <consortium name="Ensembl"/>
        </authorList>
    </citation>
    <scope>IDENTIFICATION</scope>
</reference>
<sequence length="438" mass="46713">MALGGGWWPSCLPVIACLLAAPSRSQDCSVERMDDTIIDVNLALSRGVRAAEPLYASSPGACGRACCLGKALPGDKKCNLMIFDARRTSTHPNCYLFYCPSAAACPTKPAMGLVSYKISRDIQAPEDTSFKSGYSLSFRAGDFTSRSPTSHLNHTTALQQSDFHPTPELPNHVAKQVDRSEFHTDSLKIQDQEHPESLASIPRLKVNNLLPPKASFAAGNGNPSASVPMTQPSVPEAGDATAAPLPTGVPRLPSSTRSLPTAAKPAAPTTTTTTVAFLPSAEPGSPAARTAAARVPLSSSRTTTTTAKWVTTNSSARPSRRGPDTPWTPAAVSSSDTNHVTLLSSDLTLPSNESLGAFQNTPQGFEPSDSRSYFLEGLLRRENVIRLGEKSGLVAALFLGLIFLLLVIALTGKKVHESLHKRRYTRLDYLINGMYADV</sequence>
<dbReference type="SMART" id="SM00765">
    <property type="entry name" value="MANEC"/>
    <property type="match status" value="1"/>
</dbReference>
<evidence type="ECO:0000256" key="9">
    <source>
        <dbReference type="SAM" id="SignalP"/>
    </source>
</evidence>
<gene>
    <name evidence="11" type="primary">MANSC1</name>
</gene>
<dbReference type="RefSeq" id="XP_025900555.1">
    <property type="nucleotide sequence ID" value="XM_026044770.1"/>
</dbReference>
<feature type="domain" description="MANSC" evidence="10">
    <location>
        <begin position="32"/>
        <end position="116"/>
    </location>
</feature>
<feature type="region of interest" description="Disordered" evidence="7">
    <location>
        <begin position="215"/>
        <end position="335"/>
    </location>
</feature>
<keyword evidence="2 8" id="KW-0812">Transmembrane</keyword>
<evidence type="ECO:0000256" key="2">
    <source>
        <dbReference type="ARBA" id="ARBA00022692"/>
    </source>
</evidence>
<name>A0A8C6Z8N4_NOTPE</name>
<accession>A0A8C6Z8N4</accession>
<evidence type="ECO:0000256" key="3">
    <source>
        <dbReference type="ARBA" id="ARBA00022729"/>
    </source>
</evidence>
<feature type="transmembrane region" description="Helical" evidence="8">
    <location>
        <begin position="393"/>
        <end position="412"/>
    </location>
</feature>
<dbReference type="InterPro" id="IPR013980">
    <property type="entry name" value="MANSC_dom"/>
</dbReference>
<dbReference type="PANTHER" id="PTHR46876">
    <property type="entry name" value="LOW-DENSITY LIPOPROTEIN RECEPTOR-RELATED PROTEIN 11"/>
    <property type="match status" value="1"/>
</dbReference>
<dbReference type="KEGG" id="npd:112952000"/>
<evidence type="ECO:0000256" key="5">
    <source>
        <dbReference type="ARBA" id="ARBA00023136"/>
    </source>
</evidence>
<dbReference type="CTD" id="54682"/>
<dbReference type="PANTHER" id="PTHR46876:SF3">
    <property type="entry name" value="MANSC DOMAIN CONTAINING 1"/>
    <property type="match status" value="1"/>
</dbReference>
<feature type="compositionally biased region" description="Polar residues" evidence="7">
    <location>
        <begin position="221"/>
        <end position="233"/>
    </location>
</feature>
<dbReference type="Proteomes" id="UP000694420">
    <property type="component" value="Unplaced"/>
</dbReference>
<evidence type="ECO:0000256" key="7">
    <source>
        <dbReference type="SAM" id="MobiDB-lite"/>
    </source>
</evidence>
<feature type="chain" id="PRO_5034958483" evidence="9">
    <location>
        <begin position="26"/>
        <end position="438"/>
    </location>
</feature>
<evidence type="ECO:0000259" key="10">
    <source>
        <dbReference type="PROSITE" id="PS50986"/>
    </source>
</evidence>
<dbReference type="PROSITE" id="PS50986">
    <property type="entry name" value="MANSC"/>
    <property type="match status" value="1"/>
</dbReference>
<evidence type="ECO:0000256" key="1">
    <source>
        <dbReference type="ARBA" id="ARBA00004479"/>
    </source>
</evidence>
<dbReference type="InterPro" id="IPR041056">
    <property type="entry name" value="DUF5585"/>
</dbReference>
<organism evidence="11 12">
    <name type="scientific">Nothoprocta perdicaria</name>
    <name type="common">Chilean tinamou</name>
    <name type="synonym">Crypturus perdicarius</name>
    <dbReference type="NCBI Taxonomy" id="30464"/>
    <lineage>
        <taxon>Eukaryota</taxon>
        <taxon>Metazoa</taxon>
        <taxon>Chordata</taxon>
        <taxon>Craniata</taxon>
        <taxon>Vertebrata</taxon>
        <taxon>Euteleostomi</taxon>
        <taxon>Archelosauria</taxon>
        <taxon>Archosauria</taxon>
        <taxon>Dinosauria</taxon>
        <taxon>Saurischia</taxon>
        <taxon>Theropoda</taxon>
        <taxon>Coelurosauria</taxon>
        <taxon>Aves</taxon>
        <taxon>Palaeognathae</taxon>
        <taxon>Tinamiformes</taxon>
        <taxon>Tinamidae</taxon>
        <taxon>Nothoprocta</taxon>
    </lineage>
</organism>
<evidence type="ECO:0000256" key="4">
    <source>
        <dbReference type="ARBA" id="ARBA00022989"/>
    </source>
</evidence>
<dbReference type="Pfam" id="PF17823">
    <property type="entry name" value="DUF5585"/>
    <property type="match status" value="1"/>
</dbReference>
<proteinExistence type="predicted"/>
<feature type="compositionally biased region" description="Low complexity" evidence="7">
    <location>
        <begin position="298"/>
        <end position="315"/>
    </location>
</feature>
<feature type="signal peptide" evidence="9">
    <location>
        <begin position="1"/>
        <end position="25"/>
    </location>
</feature>
<dbReference type="GO" id="GO:0016020">
    <property type="term" value="C:membrane"/>
    <property type="evidence" value="ECO:0007669"/>
    <property type="project" value="UniProtKB-SubCell"/>
</dbReference>
<comment type="subcellular location">
    <subcellularLocation>
        <location evidence="1">Membrane</location>
        <topology evidence="1">Single-pass type I membrane protein</topology>
    </subcellularLocation>
</comment>
<keyword evidence="12" id="KW-1185">Reference proteome</keyword>
<feature type="compositionally biased region" description="Low complexity" evidence="7">
    <location>
        <begin position="260"/>
        <end position="274"/>
    </location>
</feature>
<dbReference type="Pfam" id="PF07502">
    <property type="entry name" value="MANEC"/>
    <property type="match status" value="1"/>
</dbReference>